<dbReference type="PANTHER" id="PTHR16442:SF1">
    <property type="entry name" value="RING FINGER PROTEIN 17"/>
    <property type="match status" value="1"/>
</dbReference>
<dbReference type="InterPro" id="IPR018957">
    <property type="entry name" value="Znf_C3HC4_RING-type"/>
</dbReference>
<dbReference type="CDD" id="cd19756">
    <property type="entry name" value="Bbox2"/>
    <property type="match status" value="1"/>
</dbReference>
<dbReference type="PROSITE" id="PS00518">
    <property type="entry name" value="ZF_RING_1"/>
    <property type="match status" value="1"/>
</dbReference>
<keyword evidence="2 4" id="KW-0863">Zinc-finger</keyword>
<evidence type="ECO:0000259" key="8">
    <source>
        <dbReference type="PROSITE" id="PS50304"/>
    </source>
</evidence>
<keyword evidence="10" id="KW-1185">Reference proteome</keyword>
<keyword evidence="3" id="KW-0862">Zinc</keyword>
<dbReference type="InterPro" id="IPR001841">
    <property type="entry name" value="Znf_RING"/>
</dbReference>
<feature type="region of interest" description="Disordered" evidence="5">
    <location>
        <begin position="1549"/>
        <end position="1575"/>
    </location>
</feature>
<evidence type="ECO:0000256" key="1">
    <source>
        <dbReference type="ARBA" id="ARBA00022723"/>
    </source>
</evidence>
<feature type="region of interest" description="Disordered" evidence="5">
    <location>
        <begin position="956"/>
        <end position="1000"/>
    </location>
</feature>
<dbReference type="FunFam" id="2.30.30.140:FF:000018">
    <property type="entry name" value="Serine/threonine-protein kinase 31"/>
    <property type="match status" value="3"/>
</dbReference>
<name>A0AAD9V1Q9_ACRCE</name>
<accession>A0AAD9V1Q9</accession>
<dbReference type="Gene3D" id="3.30.40.10">
    <property type="entry name" value="Zinc/RING finger domain, C3HC4 (zinc finger)"/>
    <property type="match status" value="1"/>
</dbReference>
<dbReference type="Gene3D" id="3.30.160.60">
    <property type="entry name" value="Classic Zinc Finger"/>
    <property type="match status" value="1"/>
</dbReference>
<dbReference type="PROSITE" id="PS50089">
    <property type="entry name" value="ZF_RING_2"/>
    <property type="match status" value="1"/>
</dbReference>
<feature type="region of interest" description="Disordered" evidence="5">
    <location>
        <begin position="427"/>
        <end position="451"/>
    </location>
</feature>
<feature type="compositionally biased region" description="Polar residues" evidence="5">
    <location>
        <begin position="985"/>
        <end position="994"/>
    </location>
</feature>
<feature type="domain" description="Tudor" evidence="8">
    <location>
        <begin position="1088"/>
        <end position="1147"/>
    </location>
</feature>
<dbReference type="SUPFAM" id="SSF57850">
    <property type="entry name" value="RING/U-box"/>
    <property type="match status" value="1"/>
</dbReference>
<dbReference type="InterPro" id="IPR017907">
    <property type="entry name" value="Znf_RING_CS"/>
</dbReference>
<dbReference type="GO" id="GO:0008270">
    <property type="term" value="F:zinc ion binding"/>
    <property type="evidence" value="ECO:0007669"/>
    <property type="project" value="UniProtKB-KW"/>
</dbReference>
<feature type="domain" description="Tudor" evidence="8">
    <location>
        <begin position="1368"/>
        <end position="1429"/>
    </location>
</feature>
<reference evidence="9" key="1">
    <citation type="journal article" date="2023" name="G3 (Bethesda)">
        <title>Whole genome assembly and annotation of the endangered Caribbean coral Acropora cervicornis.</title>
        <authorList>
            <person name="Selwyn J.D."/>
            <person name="Vollmer S.V."/>
        </authorList>
    </citation>
    <scope>NUCLEOTIDE SEQUENCE</scope>
    <source>
        <strain evidence="9">K2</strain>
    </source>
</reference>
<feature type="domain" description="Tudor" evidence="8">
    <location>
        <begin position="518"/>
        <end position="589"/>
    </location>
</feature>
<dbReference type="InterPro" id="IPR035437">
    <property type="entry name" value="SNase_OB-fold_sf"/>
</dbReference>
<dbReference type="Pfam" id="PF00097">
    <property type="entry name" value="zf-C3HC4"/>
    <property type="match status" value="1"/>
</dbReference>
<evidence type="ECO:0000256" key="2">
    <source>
        <dbReference type="ARBA" id="ARBA00022771"/>
    </source>
</evidence>
<gene>
    <name evidence="9" type="ORF">P5673_019653</name>
</gene>
<dbReference type="Pfam" id="PF00567">
    <property type="entry name" value="TUDOR"/>
    <property type="match status" value="4"/>
</dbReference>
<dbReference type="InterPro" id="IPR013083">
    <property type="entry name" value="Znf_RING/FYVE/PHD"/>
</dbReference>
<dbReference type="PANTHER" id="PTHR16442">
    <property type="entry name" value="RING FINGER PROTEIN 17"/>
    <property type="match status" value="1"/>
</dbReference>
<feature type="compositionally biased region" description="Low complexity" evidence="5">
    <location>
        <begin position="970"/>
        <end position="984"/>
    </location>
</feature>
<dbReference type="PROSITE" id="PS50119">
    <property type="entry name" value="ZF_BBOX"/>
    <property type="match status" value="1"/>
</dbReference>
<dbReference type="Gene3D" id="2.30.30.140">
    <property type="match status" value="4"/>
</dbReference>
<protein>
    <submittedName>
        <fullName evidence="9">RING finger protein 17</fullName>
    </submittedName>
</protein>
<dbReference type="SUPFAM" id="SSF57845">
    <property type="entry name" value="B-box zinc-binding domain"/>
    <property type="match status" value="1"/>
</dbReference>
<dbReference type="EMBL" id="JARQWQ010000046">
    <property type="protein sequence ID" value="KAK2558079.1"/>
    <property type="molecule type" value="Genomic_DNA"/>
</dbReference>
<feature type="compositionally biased region" description="Polar residues" evidence="5">
    <location>
        <begin position="1564"/>
        <end position="1575"/>
    </location>
</feature>
<dbReference type="SUPFAM" id="SSF63748">
    <property type="entry name" value="Tudor/PWWP/MBT"/>
    <property type="match status" value="4"/>
</dbReference>
<feature type="compositionally biased region" description="Basic and acidic residues" evidence="5">
    <location>
        <begin position="956"/>
        <end position="969"/>
    </location>
</feature>
<dbReference type="SMART" id="SM00184">
    <property type="entry name" value="RING"/>
    <property type="match status" value="1"/>
</dbReference>
<evidence type="ECO:0000313" key="9">
    <source>
        <dbReference type="EMBL" id="KAK2558079.1"/>
    </source>
</evidence>
<dbReference type="InterPro" id="IPR002999">
    <property type="entry name" value="Tudor"/>
</dbReference>
<sequence length="1682" mass="187520">MADKSSTCVLSLTRLQAKKILNLGAMYCQNVSKPIGNRIPLLLKCGHTYCEGCIAKWARVQKSQVLCPECTHSTPLTLEGEKGVGNIPANIYLLGVITSAKRASFRSDIEKTGRSKLGSKVVKNVKNALEQLPPAVVISVHSYSNALRKHIPMPVVQTSNTAVGCPEHNNRPLEFYDTDDGQPVCSHCVVTGERQTHLIVPIDDIANDIQTQFRLSLEEVSSTVSHLEKSVQKICGAIPEVKAEKNNTMNDIREHFHLLFAILQARQQSLIKDVELEHNSEMDLEKLREEATQNLQKAKDFIQDLENLISQPQKLIDNAKKLKSQLETFQEMESCAVAVKSEKQKIKFDAGEEDLYDKILKYGSVSTDGLTRVVVKGNPQEILLFSCGFQAPDDKTFPRLRMKKFADMNEEELKHFSEDVDYAEIDQREEQQEEVENKDPNKEGVQRKEASPVRSITASKILRASLAYRHELVLVTHIRDPWQFMIQRVADMEQLQLMMNVINIYCDSTEKVHDLLFEVKFGDMVCAQFTTDNQWYRACVKTAYSPASPNTVPTLENGLCVEVQYIDYGNSEWLPLSRLRKMKKEFLKIPELAQSCSLADIVPPFQEEKWPTKAIRAFGSLTGDKALLMTEADQLAYMYNYSRGGELGTTWNKSSCWSDGDLNSGSPDLKFHALYITPSCSGLVIEKRGSKMIIDLRRPEDDEPTQDDDRPASVRDALVFLEVARFSSPASKPEGLLFPKKTYKDPVPIGEGDFVDVLVTHVVSPDEIYVQKLQGEETLELQQIMEEMGKLFKGRRHGSEWSVPWPYKGLLCAARFTEDKIWYRALVTGVNSDDTVNVAYVDFGNCETLPFSDIRKLPDMYLRLPRQALPLSLVDIKPNGDSTEWQQEDQHNISSLLLNRSMVVEVKGVSVDKMSVLLYDTSGAKDVCINAFLVMNGYCQSAGLGLVKSREELVAENENAKETQEKEQVETGNQENNNTENETQSVEASECSSLTEEDQVVTEEKLALDVENVTSVSRDAMEEFQYKPASIPATRRFPVGVTYVDSQGYIYAQEVKEGDRTLINIMGALLERYGKGEEQSTAPSDVASITPGFPCCAQFSEDGMWYRAKVIKIVDQEKVEVNYVDFGNSEVLPLSAVRQEIPFIDVPCQCLQFVLRDVEPTTSDGHWPADTIGVLSQLIVGHDCIAAIKFGEFVPRDYSAAKGPLPLGGGTQPGYPLLTKLFLPDGSDVTHALLNQGLVQKTNLTDGDKDKSHSYPKKRRGPRKAKSKRSVTETRAHAQMISSREADYMLTHTDLPNDGIRFDVTITHIERPDCLYIQRVPPTDTDEGLANEHDPTLEKAALELRSLEQLMAKINEPDFFKKYTPLTTATAGMLCCARYSEDDTWYRAQVKSVEQEEPLQVRVVYVDYGTTEVTLGINSIFNMVDILNVRRLRGFPSELLELPLQSSRCFLADIKPPKYTEEPMMDNGCWPLNTMEALIQLVAGKKLVAKTVFSGPPVSVILYENSTRSDGSVDEVSIGYLLAKRGLAKFLDYEKAHIERLNKLDEDACESDDSGLRRNECGPGTTSDVSETCSLSETSTNSNLIDKILAVEMSSAPSPTSEQKPLVSLVLSNGSNDQSSILSSTVHTPISTISSTKGVENVEVSHDQGQAAASSGHLTSSTSAVAESVITEVNQYSIESSV</sequence>
<evidence type="ECO:0000256" key="4">
    <source>
        <dbReference type="PROSITE-ProRule" id="PRU00024"/>
    </source>
</evidence>
<evidence type="ECO:0000313" key="10">
    <source>
        <dbReference type="Proteomes" id="UP001249851"/>
    </source>
</evidence>
<comment type="caution">
    <text evidence="9">The sequence shown here is derived from an EMBL/GenBank/DDBJ whole genome shotgun (WGS) entry which is preliminary data.</text>
</comment>
<dbReference type="SMART" id="SM00333">
    <property type="entry name" value="TUDOR"/>
    <property type="match status" value="4"/>
</dbReference>
<reference evidence="9" key="2">
    <citation type="journal article" date="2023" name="Science">
        <title>Genomic signatures of disease resistance in endangered staghorn corals.</title>
        <authorList>
            <person name="Vollmer S.V."/>
            <person name="Selwyn J.D."/>
            <person name="Despard B.A."/>
            <person name="Roesel C.L."/>
        </authorList>
    </citation>
    <scope>NUCLEOTIDE SEQUENCE</scope>
    <source>
        <strain evidence="9">K2</strain>
    </source>
</reference>
<dbReference type="PROSITE" id="PS50304">
    <property type="entry name" value="TUDOR"/>
    <property type="match status" value="4"/>
</dbReference>
<feature type="region of interest" description="Disordered" evidence="5">
    <location>
        <begin position="1243"/>
        <end position="1277"/>
    </location>
</feature>
<evidence type="ECO:0000256" key="5">
    <source>
        <dbReference type="SAM" id="MobiDB-lite"/>
    </source>
</evidence>
<keyword evidence="1" id="KW-0479">Metal-binding</keyword>
<dbReference type="InterPro" id="IPR000315">
    <property type="entry name" value="Znf_B-box"/>
</dbReference>
<dbReference type="Proteomes" id="UP001249851">
    <property type="component" value="Unassembled WGS sequence"/>
</dbReference>
<feature type="domain" description="Tudor" evidence="8">
    <location>
        <begin position="805"/>
        <end position="864"/>
    </location>
</feature>
<feature type="domain" description="RING-type" evidence="6">
    <location>
        <begin position="28"/>
        <end position="71"/>
    </location>
</feature>
<dbReference type="Gene3D" id="2.40.50.90">
    <property type="match status" value="4"/>
</dbReference>
<feature type="domain" description="B box-type" evidence="7">
    <location>
        <begin position="160"/>
        <end position="202"/>
    </location>
</feature>
<feature type="compositionally biased region" description="Basic residues" evidence="5">
    <location>
        <begin position="1254"/>
        <end position="1269"/>
    </location>
</feature>
<evidence type="ECO:0000259" key="6">
    <source>
        <dbReference type="PROSITE" id="PS50089"/>
    </source>
</evidence>
<evidence type="ECO:0000256" key="3">
    <source>
        <dbReference type="ARBA" id="ARBA00022833"/>
    </source>
</evidence>
<proteinExistence type="predicted"/>
<organism evidence="9 10">
    <name type="scientific">Acropora cervicornis</name>
    <name type="common">Staghorn coral</name>
    <dbReference type="NCBI Taxonomy" id="6130"/>
    <lineage>
        <taxon>Eukaryota</taxon>
        <taxon>Metazoa</taxon>
        <taxon>Cnidaria</taxon>
        <taxon>Anthozoa</taxon>
        <taxon>Hexacorallia</taxon>
        <taxon>Scleractinia</taxon>
        <taxon>Astrocoeniina</taxon>
        <taxon>Acroporidae</taxon>
        <taxon>Acropora</taxon>
    </lineage>
</organism>
<evidence type="ECO:0000259" key="7">
    <source>
        <dbReference type="PROSITE" id="PS50119"/>
    </source>
</evidence>